<proteinExistence type="predicted"/>
<dbReference type="AlphaFoldDB" id="A0A409YE56"/>
<dbReference type="OrthoDB" id="5967843at2759"/>
<organism evidence="3 4">
    <name type="scientific">Panaeolus cyanescens</name>
    <dbReference type="NCBI Taxonomy" id="181874"/>
    <lineage>
        <taxon>Eukaryota</taxon>
        <taxon>Fungi</taxon>
        <taxon>Dikarya</taxon>
        <taxon>Basidiomycota</taxon>
        <taxon>Agaricomycotina</taxon>
        <taxon>Agaricomycetes</taxon>
        <taxon>Agaricomycetidae</taxon>
        <taxon>Agaricales</taxon>
        <taxon>Agaricineae</taxon>
        <taxon>Galeropsidaceae</taxon>
        <taxon>Panaeolus</taxon>
    </lineage>
</organism>
<gene>
    <name evidence="3" type="ORF">CVT24_005954</name>
</gene>
<accession>A0A409YE56</accession>
<dbReference type="InterPro" id="IPR056884">
    <property type="entry name" value="NPHP3-like_N"/>
</dbReference>
<evidence type="ECO:0000256" key="1">
    <source>
        <dbReference type="ARBA" id="ARBA00022737"/>
    </source>
</evidence>
<keyword evidence="1" id="KW-0677">Repeat</keyword>
<dbReference type="Proteomes" id="UP000284842">
    <property type="component" value="Unassembled WGS sequence"/>
</dbReference>
<name>A0A409YE56_9AGAR</name>
<dbReference type="EMBL" id="NHTK01001261">
    <property type="protein sequence ID" value="PPR01278.1"/>
    <property type="molecule type" value="Genomic_DNA"/>
</dbReference>
<keyword evidence="4" id="KW-1185">Reference proteome</keyword>
<evidence type="ECO:0000259" key="2">
    <source>
        <dbReference type="Pfam" id="PF24883"/>
    </source>
</evidence>
<comment type="caution">
    <text evidence="3">The sequence shown here is derived from an EMBL/GenBank/DDBJ whole genome shotgun (WGS) entry which is preliminary data.</text>
</comment>
<reference evidence="3 4" key="1">
    <citation type="journal article" date="2018" name="Evol. Lett.">
        <title>Horizontal gene cluster transfer increased hallucinogenic mushroom diversity.</title>
        <authorList>
            <person name="Reynolds H.T."/>
            <person name="Vijayakumar V."/>
            <person name="Gluck-Thaler E."/>
            <person name="Korotkin H.B."/>
            <person name="Matheny P.B."/>
            <person name="Slot J.C."/>
        </authorList>
    </citation>
    <scope>NUCLEOTIDE SEQUENCE [LARGE SCALE GENOMIC DNA]</scope>
    <source>
        <strain evidence="3 4">2629</strain>
    </source>
</reference>
<evidence type="ECO:0000313" key="3">
    <source>
        <dbReference type="EMBL" id="PPR01278.1"/>
    </source>
</evidence>
<dbReference type="Pfam" id="PF24883">
    <property type="entry name" value="NPHP3_N"/>
    <property type="match status" value="1"/>
</dbReference>
<evidence type="ECO:0000313" key="4">
    <source>
        <dbReference type="Proteomes" id="UP000284842"/>
    </source>
</evidence>
<dbReference type="InParanoid" id="A0A409YE56"/>
<sequence>MLQHPVPIPVAPFASTYHHSPSTSGPSIIGGKGLISQSNINQYNSTHYNTNSGNGMEILGKHIIPGASHDSYENENMEDIGSDSDDEADKVLTDMYEKWFRSTLPTGETNTERPVPAHIVNAIHFALPIQERQSIVNRVCADLEKKGLLAASFFVPRPPPHSGGREKLIPTLAYQMAQYIPSMRPHIERSVSNDPAFIHRSFKTQLDKLIAQPLKLAKEEGNAPSEPKIIVLEGLEHCGDWKTQLNLICTFENAMKDGDLPLRLLIIGEPAPEVVARYPSPTTAV</sequence>
<feature type="domain" description="Nephrocystin 3-like N-terminal" evidence="2">
    <location>
        <begin position="137"/>
        <end position="266"/>
    </location>
</feature>
<protein>
    <recommendedName>
        <fullName evidence="2">Nephrocystin 3-like N-terminal domain-containing protein</fullName>
    </recommendedName>
</protein>